<dbReference type="Proteomes" id="UP001153332">
    <property type="component" value="Unassembled WGS sequence"/>
</dbReference>
<proteinExistence type="predicted"/>
<name>A0ACC2J401_9PEZI</name>
<comment type="caution">
    <text evidence="1">The sequence shown here is derived from an EMBL/GenBank/DDBJ whole genome shotgun (WGS) entry which is preliminary data.</text>
</comment>
<protein>
    <submittedName>
        <fullName evidence="1">Uncharacterized protein</fullName>
    </submittedName>
</protein>
<evidence type="ECO:0000313" key="1">
    <source>
        <dbReference type="EMBL" id="KAJ8122208.1"/>
    </source>
</evidence>
<accession>A0ACC2J401</accession>
<sequence length="178" mass="19168">MPATNGTSHFSQPKNVGAFLFTSESVGEGHPDKICDQVSDAILDACLKEDPLSKVACETATKTGMIMVFGEITTKAAVDYQKVIRDAIKEIGYDSSDKGFDYKTCSVLVGIEQQSPDIAQGLHYEKALEELGAGDQGIMFGYATDETPELHPMSHLLAHKLNKAIPKSPWSTSTTTAP</sequence>
<evidence type="ECO:0000313" key="2">
    <source>
        <dbReference type="Proteomes" id="UP001153332"/>
    </source>
</evidence>
<keyword evidence="2" id="KW-1185">Reference proteome</keyword>
<reference evidence="1" key="1">
    <citation type="submission" date="2022-12" db="EMBL/GenBank/DDBJ databases">
        <title>Genome Sequence of Lasiodiplodia mahajangana.</title>
        <authorList>
            <person name="Buettner E."/>
        </authorList>
    </citation>
    <scope>NUCLEOTIDE SEQUENCE</scope>
    <source>
        <strain evidence="1">VT137</strain>
    </source>
</reference>
<dbReference type="EMBL" id="JAPUUL010003619">
    <property type="protein sequence ID" value="KAJ8122208.1"/>
    <property type="molecule type" value="Genomic_DNA"/>
</dbReference>
<organism evidence="1 2">
    <name type="scientific">Lasiodiplodia mahajangana</name>
    <dbReference type="NCBI Taxonomy" id="1108764"/>
    <lineage>
        <taxon>Eukaryota</taxon>
        <taxon>Fungi</taxon>
        <taxon>Dikarya</taxon>
        <taxon>Ascomycota</taxon>
        <taxon>Pezizomycotina</taxon>
        <taxon>Dothideomycetes</taxon>
        <taxon>Dothideomycetes incertae sedis</taxon>
        <taxon>Botryosphaeriales</taxon>
        <taxon>Botryosphaeriaceae</taxon>
        <taxon>Lasiodiplodia</taxon>
    </lineage>
</organism>
<gene>
    <name evidence="1" type="ORF">O1611_g9899</name>
</gene>